<dbReference type="PANTHER" id="PTHR45649:SF13">
    <property type="entry name" value="THIAMINE TRANSPORTER THI9"/>
    <property type="match status" value="1"/>
</dbReference>
<dbReference type="EMBL" id="DS547115">
    <property type="protein sequence ID" value="EDR04954.1"/>
    <property type="molecule type" value="Genomic_DNA"/>
</dbReference>
<name>B0DKJ6_LACBS</name>
<feature type="transmembrane region" description="Helical" evidence="6">
    <location>
        <begin position="455"/>
        <end position="477"/>
    </location>
</feature>
<feature type="transmembrane region" description="Helical" evidence="6">
    <location>
        <begin position="387"/>
        <end position="407"/>
    </location>
</feature>
<feature type="transmembrane region" description="Helical" evidence="6">
    <location>
        <begin position="362"/>
        <end position="381"/>
    </location>
</feature>
<feature type="transmembrane region" description="Helical" evidence="6">
    <location>
        <begin position="94"/>
        <end position="124"/>
    </location>
</feature>
<evidence type="ECO:0000256" key="5">
    <source>
        <dbReference type="ARBA" id="ARBA00023136"/>
    </source>
</evidence>
<dbReference type="GeneID" id="6079981"/>
<evidence type="ECO:0000313" key="7">
    <source>
        <dbReference type="EMBL" id="EDR04954.1"/>
    </source>
</evidence>
<comment type="subcellular location">
    <subcellularLocation>
        <location evidence="1">Membrane</location>
        <topology evidence="1">Multi-pass membrane protein</topology>
    </subcellularLocation>
</comment>
<evidence type="ECO:0000256" key="1">
    <source>
        <dbReference type="ARBA" id="ARBA00004141"/>
    </source>
</evidence>
<dbReference type="InParanoid" id="B0DKJ6"/>
<evidence type="ECO:0000256" key="2">
    <source>
        <dbReference type="ARBA" id="ARBA00022448"/>
    </source>
</evidence>
<proteinExistence type="predicted"/>
<dbReference type="Proteomes" id="UP000001194">
    <property type="component" value="Unassembled WGS sequence"/>
</dbReference>
<evidence type="ECO:0000256" key="6">
    <source>
        <dbReference type="SAM" id="Phobius"/>
    </source>
</evidence>
<keyword evidence="3 6" id="KW-0812">Transmembrane</keyword>
<feature type="transmembrane region" description="Helical" evidence="6">
    <location>
        <begin position="310"/>
        <end position="331"/>
    </location>
</feature>
<feature type="transmembrane region" description="Helical" evidence="6">
    <location>
        <begin position="172"/>
        <end position="194"/>
    </location>
</feature>
<dbReference type="Gene3D" id="1.20.1740.10">
    <property type="entry name" value="Amino acid/polyamine transporter I"/>
    <property type="match status" value="1"/>
</dbReference>
<dbReference type="Pfam" id="PF13520">
    <property type="entry name" value="AA_permease_2"/>
    <property type="match status" value="1"/>
</dbReference>
<dbReference type="GO" id="GO:0016020">
    <property type="term" value="C:membrane"/>
    <property type="evidence" value="ECO:0007669"/>
    <property type="project" value="UniProtKB-SubCell"/>
</dbReference>
<reference evidence="7 8" key="1">
    <citation type="journal article" date="2008" name="Nature">
        <title>The genome of Laccaria bicolor provides insights into mycorrhizal symbiosis.</title>
        <authorList>
            <person name="Martin F."/>
            <person name="Aerts A."/>
            <person name="Ahren D."/>
            <person name="Brun A."/>
            <person name="Danchin E.G.J."/>
            <person name="Duchaussoy F."/>
            <person name="Gibon J."/>
            <person name="Kohler A."/>
            <person name="Lindquist E."/>
            <person name="Pereda V."/>
            <person name="Salamov A."/>
            <person name="Shapiro H.J."/>
            <person name="Wuyts J."/>
            <person name="Blaudez D."/>
            <person name="Buee M."/>
            <person name="Brokstein P."/>
            <person name="Canbaeck B."/>
            <person name="Cohen D."/>
            <person name="Courty P.E."/>
            <person name="Coutinho P.M."/>
            <person name="Delaruelle C."/>
            <person name="Detter J.C."/>
            <person name="Deveau A."/>
            <person name="DiFazio S."/>
            <person name="Duplessis S."/>
            <person name="Fraissinet-Tachet L."/>
            <person name="Lucic E."/>
            <person name="Frey-Klett P."/>
            <person name="Fourrey C."/>
            <person name="Feussner I."/>
            <person name="Gay G."/>
            <person name="Grimwood J."/>
            <person name="Hoegger P.J."/>
            <person name="Jain P."/>
            <person name="Kilaru S."/>
            <person name="Labbe J."/>
            <person name="Lin Y.C."/>
            <person name="Legue V."/>
            <person name="Le Tacon F."/>
            <person name="Marmeisse R."/>
            <person name="Melayah D."/>
            <person name="Montanini B."/>
            <person name="Muratet M."/>
            <person name="Nehls U."/>
            <person name="Niculita-Hirzel H."/>
            <person name="Oudot-Le Secq M.P."/>
            <person name="Peter M."/>
            <person name="Quesneville H."/>
            <person name="Rajashekar B."/>
            <person name="Reich M."/>
            <person name="Rouhier N."/>
            <person name="Schmutz J."/>
            <person name="Yin T."/>
            <person name="Chalot M."/>
            <person name="Henrissat B."/>
            <person name="Kuees U."/>
            <person name="Lucas S."/>
            <person name="Van de Peer Y."/>
            <person name="Podila G.K."/>
            <person name="Polle A."/>
            <person name="Pukkila P.J."/>
            <person name="Richardson P.M."/>
            <person name="Rouze P."/>
            <person name="Sanders I.R."/>
            <person name="Stajich J.E."/>
            <person name="Tunlid A."/>
            <person name="Tuskan G."/>
            <person name="Grigoriev I.V."/>
        </authorList>
    </citation>
    <scope>NUCLEOTIDE SEQUENCE [LARGE SCALE GENOMIC DNA]</scope>
    <source>
        <strain evidence="8">S238N-H82 / ATCC MYA-4686</strain>
    </source>
</reference>
<keyword evidence="2" id="KW-0813">Transport</keyword>
<keyword evidence="5 6" id="KW-0472">Membrane</keyword>
<dbReference type="RefSeq" id="XP_001884344.1">
    <property type="nucleotide sequence ID" value="XM_001884309.1"/>
</dbReference>
<dbReference type="PANTHER" id="PTHR45649">
    <property type="entry name" value="AMINO-ACID PERMEASE BAT1"/>
    <property type="match status" value="1"/>
</dbReference>
<evidence type="ECO:0000256" key="4">
    <source>
        <dbReference type="ARBA" id="ARBA00022989"/>
    </source>
</evidence>
<feature type="transmembrane region" description="Helical" evidence="6">
    <location>
        <begin position="144"/>
        <end position="165"/>
    </location>
</feature>
<dbReference type="OrthoDB" id="10054429at2759"/>
<evidence type="ECO:0000313" key="8">
    <source>
        <dbReference type="Proteomes" id="UP000001194"/>
    </source>
</evidence>
<gene>
    <name evidence="7" type="ORF">LACBIDRAFT_252280</name>
</gene>
<keyword evidence="4 6" id="KW-1133">Transmembrane helix</keyword>
<dbReference type="PIRSF" id="PIRSF006060">
    <property type="entry name" value="AA_transporter"/>
    <property type="match status" value="1"/>
</dbReference>
<dbReference type="STRING" id="486041.B0DKJ6"/>
<dbReference type="GO" id="GO:0022857">
    <property type="term" value="F:transmembrane transporter activity"/>
    <property type="evidence" value="ECO:0007669"/>
    <property type="project" value="InterPro"/>
</dbReference>
<dbReference type="HOGENOM" id="CLU_004495_7_1_1"/>
<accession>B0DKJ6</accession>
<dbReference type="AlphaFoldDB" id="B0DKJ6"/>
<keyword evidence="8" id="KW-1185">Reference proteome</keyword>
<dbReference type="InterPro" id="IPR002293">
    <property type="entry name" value="AA/rel_permease1"/>
</dbReference>
<dbReference type="KEGG" id="lbc:LACBIDRAFT_252280"/>
<evidence type="ECO:0000256" key="3">
    <source>
        <dbReference type="ARBA" id="ARBA00022692"/>
    </source>
</evidence>
<feature type="non-terminal residue" evidence="7">
    <location>
        <position position="1"/>
    </location>
</feature>
<feature type="transmembrane region" description="Helical" evidence="6">
    <location>
        <begin position="221"/>
        <end position="238"/>
    </location>
</feature>
<organism evidence="8">
    <name type="scientific">Laccaria bicolor (strain S238N-H82 / ATCC MYA-4686)</name>
    <name type="common">Bicoloured deceiver</name>
    <name type="synonym">Laccaria laccata var. bicolor</name>
    <dbReference type="NCBI Taxonomy" id="486041"/>
    <lineage>
        <taxon>Eukaryota</taxon>
        <taxon>Fungi</taxon>
        <taxon>Dikarya</taxon>
        <taxon>Basidiomycota</taxon>
        <taxon>Agaricomycotina</taxon>
        <taxon>Agaricomycetes</taxon>
        <taxon>Agaricomycetidae</taxon>
        <taxon>Agaricales</taxon>
        <taxon>Agaricineae</taxon>
        <taxon>Hydnangiaceae</taxon>
        <taxon>Laccaria</taxon>
    </lineage>
</organism>
<protein>
    <submittedName>
        <fullName evidence="7">APC amino acid permease</fullName>
    </submittedName>
</protein>
<feature type="transmembrane region" description="Helical" evidence="6">
    <location>
        <begin position="427"/>
        <end position="449"/>
    </location>
</feature>
<feature type="transmembrane region" description="Helical" evidence="6">
    <location>
        <begin position="259"/>
        <end position="290"/>
    </location>
</feature>
<sequence>ERLGYKQQLRRSLGAIDSFASSIACTNFIGSTRVLLYLGLLAGGPLAMWTSFIINVVSVCITSAILSEICSALPISGSLYNWAAAAAGPKYGRFVGFVVAWWVAAAWVSFVALLCEGIVVWVLSLCNVFNVDFPGGITSGNIKWRTLVWAASEGFLVLATAVTYLPSRLHGVIFRIAAGLITLDFFLCIIWLPIGASRTYGLRSGREALLTTYNGTGAPAGWNWMLSFLFTSSVLTGFDAPGHLAEETKKAGTVAPRSIFRAAVVTGVGGLLTTVVLLFCMPDITALFALNAPQPFVLVYAMALGRGGGTFMTLVATIAGLFSTSVMILTASRIIFAIARDGALPLSDWFAKVSPDGLPRNAITAIFILSAILLCTILPSMVAFTSILSAGTVQLMAAYGLIALLRLTVTPNAFQDSKFHLGRARKLMYAVSVVMNAIFFAVLVSPFTFPVTAATLNFGGVLFAVITIIGILCYLILPDEKWLSNRNLQVMYQGANEPIPEYQ</sequence>